<dbReference type="PRINTS" id="PR00339">
    <property type="entry name" value="PCNACYCLIN"/>
</dbReference>
<dbReference type="GO" id="GO:0006272">
    <property type="term" value="P:leading strand elongation"/>
    <property type="evidence" value="ECO:0007669"/>
    <property type="project" value="TreeGrafter"/>
</dbReference>
<dbReference type="GO" id="GO:0019985">
    <property type="term" value="P:translesion synthesis"/>
    <property type="evidence" value="ECO:0007669"/>
    <property type="project" value="TreeGrafter"/>
</dbReference>
<dbReference type="GO" id="GO:0006298">
    <property type="term" value="P:mismatch repair"/>
    <property type="evidence" value="ECO:0007669"/>
    <property type="project" value="TreeGrafter"/>
</dbReference>
<dbReference type="Pfam" id="PF00705">
    <property type="entry name" value="PCNA_N"/>
    <property type="match status" value="1"/>
</dbReference>
<accession>A0A813MFE9</accession>
<evidence type="ECO:0000256" key="7">
    <source>
        <dbReference type="RuleBase" id="RU003671"/>
    </source>
</evidence>
<evidence type="ECO:0000256" key="6">
    <source>
        <dbReference type="RuleBase" id="RU000641"/>
    </source>
</evidence>
<sequence length="265" mass="29864">MNALIKQAGLLKKIIDAIKDLIDEATLDCDNDGIYLQAMDSSHVSLVTFYLKKNLFEKYSCNRNLSLGINMTSIAKILKCGMSDDTLLLETNNPIDILSFKFESRRGHKLSQFQLRLMNLEMERLSIPDTEYSCIIEMMCSEFSKVCHDLATIGDSMTITCTKKNVTFDTTGDLGTGIVSLKQGVVGSENDENVYAASIKIVKPVSLSFSLRYLIYFTKASSLSNKVILHMGEEVPLMVEYKIFNTYEEEAGYLRYFLAPKVNEE</sequence>
<dbReference type="CDD" id="cd00577">
    <property type="entry name" value="PCNA"/>
    <property type="match status" value="1"/>
</dbReference>
<dbReference type="PROSITE" id="PS01251">
    <property type="entry name" value="PCNA_1"/>
    <property type="match status" value="1"/>
</dbReference>
<reference evidence="10" key="1">
    <citation type="submission" date="2021-02" db="EMBL/GenBank/DDBJ databases">
        <authorList>
            <person name="Nowell W R."/>
        </authorList>
    </citation>
    <scope>NUCLEOTIDE SEQUENCE</scope>
    <source>
        <strain evidence="10">Ploen Becks lab</strain>
    </source>
</reference>
<name>A0A813MFE9_9BILA</name>
<evidence type="ECO:0000259" key="8">
    <source>
        <dbReference type="Pfam" id="PF00705"/>
    </source>
</evidence>
<comment type="similarity">
    <text evidence="2 7">Belongs to the PCNA family.</text>
</comment>
<feature type="domain" description="Proliferating cell nuclear antigen PCNA C-terminal" evidence="9">
    <location>
        <begin position="127"/>
        <end position="261"/>
    </location>
</feature>
<dbReference type="OrthoDB" id="534348at2759"/>
<dbReference type="Proteomes" id="UP000663879">
    <property type="component" value="Unassembled WGS sequence"/>
</dbReference>
<evidence type="ECO:0000313" key="11">
    <source>
        <dbReference type="Proteomes" id="UP000663879"/>
    </source>
</evidence>
<comment type="function">
    <text evidence="6">This protein is an auxiliary protein of DNA polymerase delta and is involved in the control of eukaryotic DNA replication by increasing the polymerase's processivity during elongation of the leading strand.</text>
</comment>
<organism evidence="10 11">
    <name type="scientific">Brachionus calyciflorus</name>
    <dbReference type="NCBI Taxonomy" id="104777"/>
    <lineage>
        <taxon>Eukaryota</taxon>
        <taxon>Metazoa</taxon>
        <taxon>Spiralia</taxon>
        <taxon>Gnathifera</taxon>
        <taxon>Rotifera</taxon>
        <taxon>Eurotatoria</taxon>
        <taxon>Monogononta</taxon>
        <taxon>Pseudotrocha</taxon>
        <taxon>Ploima</taxon>
        <taxon>Brachionidae</taxon>
        <taxon>Brachionus</taxon>
    </lineage>
</organism>
<comment type="caution">
    <text evidence="10">The sequence shown here is derived from an EMBL/GenBank/DDBJ whole genome shotgun (WGS) entry which is preliminary data.</text>
</comment>
<comment type="subcellular location">
    <subcellularLocation>
        <location evidence="1 6">Nucleus</location>
    </subcellularLocation>
</comment>
<evidence type="ECO:0000256" key="3">
    <source>
        <dbReference type="ARBA" id="ARBA00022705"/>
    </source>
</evidence>
<evidence type="ECO:0000256" key="4">
    <source>
        <dbReference type="ARBA" id="ARBA00023125"/>
    </source>
</evidence>
<dbReference type="InterPro" id="IPR000730">
    <property type="entry name" value="Pr_cel_nuc_antig"/>
</dbReference>
<dbReference type="FunFam" id="3.70.10.10:FF:000001">
    <property type="entry name" value="Proliferating cell nuclear antigen"/>
    <property type="match status" value="1"/>
</dbReference>
<protein>
    <recommendedName>
        <fullName evidence="6">DNA sliding clamp PCNA</fullName>
    </recommendedName>
</protein>
<proteinExistence type="inferred from homology"/>
<keyword evidence="3 7" id="KW-0235">DNA replication</keyword>
<dbReference type="GO" id="GO:0003677">
    <property type="term" value="F:DNA binding"/>
    <property type="evidence" value="ECO:0007669"/>
    <property type="project" value="UniProtKB-KW"/>
</dbReference>
<evidence type="ECO:0000256" key="1">
    <source>
        <dbReference type="ARBA" id="ARBA00004123"/>
    </source>
</evidence>
<dbReference type="Gene3D" id="3.10.150.10">
    <property type="entry name" value="DNA Polymerase III, subunit A, domain 2"/>
    <property type="match status" value="2"/>
</dbReference>
<keyword evidence="4 7" id="KW-0238">DNA-binding</keyword>
<feature type="domain" description="Proliferating cell nuclear antigen PCNA N-terminal" evidence="8">
    <location>
        <begin position="2"/>
        <end position="122"/>
    </location>
</feature>
<evidence type="ECO:0000259" key="9">
    <source>
        <dbReference type="Pfam" id="PF02747"/>
    </source>
</evidence>
<dbReference type="InterPro" id="IPR022659">
    <property type="entry name" value="Pr_cel_nuc_antig_CS"/>
</dbReference>
<dbReference type="FunFam" id="3.10.150.10:FF:000006">
    <property type="entry name" value="Proliferating cell nuclear antigen"/>
    <property type="match status" value="1"/>
</dbReference>
<keyword evidence="11" id="KW-1185">Reference proteome</keyword>
<evidence type="ECO:0000313" key="10">
    <source>
        <dbReference type="EMBL" id="CAF0717491.1"/>
    </source>
</evidence>
<keyword evidence="5 6" id="KW-0539">Nucleus</keyword>
<dbReference type="GO" id="GO:0006275">
    <property type="term" value="P:regulation of DNA replication"/>
    <property type="evidence" value="ECO:0007669"/>
    <property type="project" value="InterPro"/>
</dbReference>
<dbReference type="NCBIfam" id="TIGR00590">
    <property type="entry name" value="pcna"/>
    <property type="match status" value="1"/>
</dbReference>
<gene>
    <name evidence="10" type="ORF">OXX778_LOCUS1820</name>
</gene>
<dbReference type="AlphaFoldDB" id="A0A813MFE9"/>
<dbReference type="SUPFAM" id="SSF55979">
    <property type="entry name" value="DNA clamp"/>
    <property type="match status" value="2"/>
</dbReference>
<dbReference type="InterPro" id="IPR046938">
    <property type="entry name" value="DNA_clamp_sf"/>
</dbReference>
<dbReference type="PANTHER" id="PTHR11352:SF0">
    <property type="entry name" value="PROLIFERATING CELL NUCLEAR ANTIGEN"/>
    <property type="match status" value="1"/>
</dbReference>
<dbReference type="InterPro" id="IPR022649">
    <property type="entry name" value="Pr_cel_nuc_antig_C"/>
</dbReference>
<dbReference type="Pfam" id="PF02747">
    <property type="entry name" value="PCNA_C"/>
    <property type="match status" value="1"/>
</dbReference>
<evidence type="ECO:0000256" key="5">
    <source>
        <dbReference type="ARBA" id="ARBA00023242"/>
    </source>
</evidence>
<dbReference type="GO" id="GO:0030337">
    <property type="term" value="F:DNA polymerase processivity factor activity"/>
    <property type="evidence" value="ECO:0007669"/>
    <property type="project" value="InterPro"/>
</dbReference>
<evidence type="ECO:0000256" key="2">
    <source>
        <dbReference type="ARBA" id="ARBA00010462"/>
    </source>
</evidence>
<dbReference type="InterPro" id="IPR022648">
    <property type="entry name" value="Pr_cel_nuc_antig_N"/>
</dbReference>
<dbReference type="EMBL" id="CAJNOC010000127">
    <property type="protein sequence ID" value="CAF0717491.1"/>
    <property type="molecule type" value="Genomic_DNA"/>
</dbReference>
<dbReference type="GO" id="GO:0043626">
    <property type="term" value="C:PCNA complex"/>
    <property type="evidence" value="ECO:0007669"/>
    <property type="project" value="TreeGrafter"/>
</dbReference>
<dbReference type="HAMAP" id="MF_00317">
    <property type="entry name" value="DNApol_clamp_arch"/>
    <property type="match status" value="1"/>
</dbReference>
<dbReference type="PANTHER" id="PTHR11352">
    <property type="entry name" value="PROLIFERATING CELL NUCLEAR ANTIGEN"/>
    <property type="match status" value="1"/>
</dbReference>